<proteinExistence type="predicted"/>
<gene>
    <name evidence="1" type="ORF">LAMO00422_LOCUS13397</name>
</gene>
<reference evidence="1" key="1">
    <citation type="submission" date="2021-01" db="EMBL/GenBank/DDBJ databases">
        <authorList>
            <person name="Corre E."/>
            <person name="Pelletier E."/>
            <person name="Niang G."/>
            <person name="Scheremetjew M."/>
            <person name="Finn R."/>
            <person name="Kale V."/>
            <person name="Holt S."/>
            <person name="Cochrane G."/>
            <person name="Meng A."/>
            <person name="Brown T."/>
            <person name="Cohen L."/>
        </authorList>
    </citation>
    <scope>NUCLEOTIDE SEQUENCE</scope>
    <source>
        <strain evidence="1">CCMP2058</strain>
    </source>
</reference>
<organism evidence="1">
    <name type="scientific">Amorphochlora amoebiformis</name>
    <dbReference type="NCBI Taxonomy" id="1561963"/>
    <lineage>
        <taxon>Eukaryota</taxon>
        <taxon>Sar</taxon>
        <taxon>Rhizaria</taxon>
        <taxon>Cercozoa</taxon>
        <taxon>Chlorarachniophyceae</taxon>
        <taxon>Amorphochlora</taxon>
    </lineage>
</organism>
<accession>A0A7S0DJN8</accession>
<protein>
    <submittedName>
        <fullName evidence="1">Uncharacterized protein</fullName>
    </submittedName>
</protein>
<dbReference type="EMBL" id="HBEM01019606">
    <property type="protein sequence ID" value="CAD8454454.1"/>
    <property type="molecule type" value="Transcribed_RNA"/>
</dbReference>
<evidence type="ECO:0000313" key="1">
    <source>
        <dbReference type="EMBL" id="CAD8454454.1"/>
    </source>
</evidence>
<name>A0A7S0DJN8_9EUKA</name>
<sequence length="147" mass="17200">MASSLDSHIINAQMLPLPLIPQMNNYYNNCDDQSTLSIPTAETSTTPCPFGCGVLKKETSARDFRAHAYRYCKKVKKEHYPFIYLERFVNDPKRMVQGQKDEYPTELHELMDKNMDDFSPEIRKELLNFKTEVFDPVEDAIMQKKRQ</sequence>
<dbReference type="AlphaFoldDB" id="A0A7S0DJN8"/>